<evidence type="ECO:0000256" key="6">
    <source>
        <dbReference type="SAM" id="Phobius"/>
    </source>
</evidence>
<dbReference type="Pfam" id="PF00001">
    <property type="entry name" value="7tm_1"/>
    <property type="match status" value="1"/>
</dbReference>
<reference evidence="8 10" key="2">
    <citation type="journal article" date="2013" name="Nature">
        <title>Insights into bilaterian evolution from three spiralian genomes.</title>
        <authorList>
            <person name="Simakov O."/>
            <person name="Marletaz F."/>
            <person name="Cho S.J."/>
            <person name="Edsinger-Gonzales E."/>
            <person name="Havlak P."/>
            <person name="Hellsten U."/>
            <person name="Kuo D.H."/>
            <person name="Larsson T."/>
            <person name="Lv J."/>
            <person name="Arendt D."/>
            <person name="Savage R."/>
            <person name="Osoegawa K."/>
            <person name="de Jong P."/>
            <person name="Grimwood J."/>
            <person name="Chapman J.A."/>
            <person name="Shapiro H."/>
            <person name="Aerts A."/>
            <person name="Otillar R.P."/>
            <person name="Terry A.Y."/>
            <person name="Boore J.L."/>
            <person name="Grigoriev I.V."/>
            <person name="Lindberg D.R."/>
            <person name="Seaver E.C."/>
            <person name="Weisblat D.A."/>
            <person name="Putnam N.H."/>
            <person name="Rokhsar D.S."/>
        </authorList>
    </citation>
    <scope>NUCLEOTIDE SEQUENCE</scope>
    <source>
        <strain evidence="8 10">I ESC-2004</strain>
    </source>
</reference>
<feature type="transmembrane region" description="Helical" evidence="6">
    <location>
        <begin position="232"/>
        <end position="250"/>
    </location>
</feature>
<keyword evidence="2" id="KW-1003">Cell membrane</keyword>
<dbReference type="AlphaFoldDB" id="R7VFN9"/>
<evidence type="ECO:0000313" key="9">
    <source>
        <dbReference type="EnsemblMetazoa" id="CapteP199761"/>
    </source>
</evidence>
<comment type="subcellular location">
    <subcellularLocation>
        <location evidence="1">Cell membrane</location>
        <topology evidence="1">Multi-pass membrane protein</topology>
    </subcellularLocation>
</comment>
<reference evidence="9" key="3">
    <citation type="submission" date="2015-06" db="UniProtKB">
        <authorList>
            <consortium name="EnsemblMetazoa"/>
        </authorList>
    </citation>
    <scope>IDENTIFICATION</scope>
</reference>
<keyword evidence="3 6" id="KW-0812">Transmembrane</keyword>
<dbReference type="EnsemblMetazoa" id="CapteT199761">
    <property type="protein sequence ID" value="CapteP199761"/>
    <property type="gene ID" value="CapteG199761"/>
</dbReference>
<dbReference type="InterPro" id="IPR000276">
    <property type="entry name" value="GPCR_Rhodpsn"/>
</dbReference>
<dbReference type="InterPro" id="IPR017452">
    <property type="entry name" value="GPCR_Rhodpsn_7TM"/>
</dbReference>
<evidence type="ECO:0000256" key="1">
    <source>
        <dbReference type="ARBA" id="ARBA00004651"/>
    </source>
</evidence>
<dbReference type="PRINTS" id="PR00237">
    <property type="entry name" value="GPCRRHODOPSN"/>
</dbReference>
<dbReference type="EMBL" id="AMQN01016783">
    <property type="status" value="NOT_ANNOTATED_CDS"/>
    <property type="molecule type" value="Genomic_DNA"/>
</dbReference>
<dbReference type="EMBL" id="KB292398">
    <property type="protein sequence ID" value="ELU17653.1"/>
    <property type="molecule type" value="Genomic_DNA"/>
</dbReference>
<dbReference type="Proteomes" id="UP000014760">
    <property type="component" value="Unassembled WGS sequence"/>
</dbReference>
<dbReference type="SUPFAM" id="SSF81321">
    <property type="entry name" value="Family A G protein-coupled receptor-like"/>
    <property type="match status" value="1"/>
</dbReference>
<organism evidence="8">
    <name type="scientific">Capitella teleta</name>
    <name type="common">Polychaete worm</name>
    <dbReference type="NCBI Taxonomy" id="283909"/>
    <lineage>
        <taxon>Eukaryota</taxon>
        <taxon>Metazoa</taxon>
        <taxon>Spiralia</taxon>
        <taxon>Lophotrochozoa</taxon>
        <taxon>Annelida</taxon>
        <taxon>Polychaeta</taxon>
        <taxon>Sedentaria</taxon>
        <taxon>Scolecida</taxon>
        <taxon>Capitellidae</taxon>
        <taxon>Capitella</taxon>
    </lineage>
</organism>
<accession>R7VFN9</accession>
<dbReference type="GO" id="GO:0005886">
    <property type="term" value="C:plasma membrane"/>
    <property type="evidence" value="ECO:0007669"/>
    <property type="project" value="UniProtKB-SubCell"/>
</dbReference>
<evidence type="ECO:0000256" key="5">
    <source>
        <dbReference type="ARBA" id="ARBA00023136"/>
    </source>
</evidence>
<dbReference type="PANTHER" id="PTHR22750">
    <property type="entry name" value="G-PROTEIN COUPLED RECEPTOR"/>
    <property type="match status" value="1"/>
</dbReference>
<protein>
    <recommendedName>
        <fullName evidence="7">G-protein coupled receptors family 1 profile domain-containing protein</fullName>
    </recommendedName>
</protein>
<evidence type="ECO:0000313" key="8">
    <source>
        <dbReference type="EMBL" id="ELU17653.1"/>
    </source>
</evidence>
<keyword evidence="4 6" id="KW-1133">Transmembrane helix</keyword>
<feature type="transmembrane region" description="Helical" evidence="6">
    <location>
        <begin position="270"/>
        <end position="293"/>
    </location>
</feature>
<feature type="transmembrane region" description="Helical" evidence="6">
    <location>
        <begin position="144"/>
        <end position="164"/>
    </location>
</feature>
<feature type="transmembrane region" description="Helical" evidence="6">
    <location>
        <begin position="184"/>
        <end position="211"/>
    </location>
</feature>
<name>R7VFN9_CAPTE</name>
<evidence type="ECO:0000259" key="7">
    <source>
        <dbReference type="PROSITE" id="PS50262"/>
    </source>
</evidence>
<dbReference type="STRING" id="283909.R7VFN9"/>
<sequence length="312" mass="35461">MENSSASLWTAASAENVEYTKPWYPHVLLICEFIAVLNLLSNLMPIVAYLKIEQLHTPTNMLIFNQSVMDAWLSLAVQPILLVSFSRWGIMHAMQNKYLCLLAHCIARVAIVGSLLGINLLSIERAVAIFYPYQYYTLVTDTSVRRGIIAHWTVSVVLSILPLFGWNTWSPGGICLAAKFFPRVYNVFIFKVVNFTSLICTAILNISVAVVAKKKNRVDEEMSAERSGQFKIMKMLLKVVGVFYLFRMPQLLTTMFYNFTPIEERDGLPLWFQVIFDFAKSLVGLNSVFNALIYAQGSQKFRDAFKRLLKIG</sequence>
<gene>
    <name evidence="8" type="ORF">CAPTEDRAFT_199761</name>
</gene>
<feature type="transmembrane region" description="Helical" evidence="6">
    <location>
        <begin position="27"/>
        <end position="50"/>
    </location>
</feature>
<feature type="domain" description="G-protein coupled receptors family 1 profile" evidence="7">
    <location>
        <begin position="41"/>
        <end position="294"/>
    </location>
</feature>
<dbReference type="CDD" id="cd00637">
    <property type="entry name" value="7tm_classA_rhodopsin-like"/>
    <property type="match status" value="1"/>
</dbReference>
<feature type="transmembrane region" description="Helical" evidence="6">
    <location>
        <begin position="71"/>
        <end position="89"/>
    </location>
</feature>
<evidence type="ECO:0000256" key="2">
    <source>
        <dbReference type="ARBA" id="ARBA00022475"/>
    </source>
</evidence>
<proteinExistence type="predicted"/>
<evidence type="ECO:0000256" key="4">
    <source>
        <dbReference type="ARBA" id="ARBA00022989"/>
    </source>
</evidence>
<dbReference type="PROSITE" id="PS50262">
    <property type="entry name" value="G_PROTEIN_RECEP_F1_2"/>
    <property type="match status" value="1"/>
</dbReference>
<feature type="transmembrane region" description="Helical" evidence="6">
    <location>
        <begin position="101"/>
        <end position="123"/>
    </location>
</feature>
<keyword evidence="10" id="KW-1185">Reference proteome</keyword>
<dbReference type="HOGENOM" id="CLU_009579_11_5_1"/>
<keyword evidence="5 6" id="KW-0472">Membrane</keyword>
<reference evidence="10" key="1">
    <citation type="submission" date="2012-12" db="EMBL/GenBank/DDBJ databases">
        <authorList>
            <person name="Hellsten U."/>
            <person name="Grimwood J."/>
            <person name="Chapman J.A."/>
            <person name="Shapiro H."/>
            <person name="Aerts A."/>
            <person name="Otillar R.P."/>
            <person name="Terry A.Y."/>
            <person name="Boore J.L."/>
            <person name="Simakov O."/>
            <person name="Marletaz F."/>
            <person name="Cho S.-J."/>
            <person name="Edsinger-Gonzales E."/>
            <person name="Havlak P."/>
            <person name="Kuo D.-H."/>
            <person name="Larsson T."/>
            <person name="Lv J."/>
            <person name="Arendt D."/>
            <person name="Savage R."/>
            <person name="Osoegawa K."/>
            <person name="de Jong P."/>
            <person name="Lindberg D.R."/>
            <person name="Seaver E.C."/>
            <person name="Weisblat D.A."/>
            <person name="Putnam N.H."/>
            <person name="Grigoriev I.V."/>
            <person name="Rokhsar D.S."/>
        </authorList>
    </citation>
    <scope>NUCLEOTIDE SEQUENCE</scope>
    <source>
        <strain evidence="10">I ESC-2004</strain>
    </source>
</reference>
<dbReference type="Gene3D" id="1.20.1070.10">
    <property type="entry name" value="Rhodopsin 7-helix transmembrane proteins"/>
    <property type="match status" value="1"/>
</dbReference>
<dbReference type="SMART" id="SM01381">
    <property type="entry name" value="7TM_GPCR_Srsx"/>
    <property type="match status" value="1"/>
</dbReference>
<dbReference type="OMA" id="FARHIYN"/>
<evidence type="ECO:0000256" key="3">
    <source>
        <dbReference type="ARBA" id="ARBA00022692"/>
    </source>
</evidence>
<dbReference type="GO" id="GO:0004930">
    <property type="term" value="F:G protein-coupled receptor activity"/>
    <property type="evidence" value="ECO:0007669"/>
    <property type="project" value="InterPro"/>
</dbReference>
<dbReference type="OrthoDB" id="6102923at2759"/>
<evidence type="ECO:0000313" key="10">
    <source>
        <dbReference type="Proteomes" id="UP000014760"/>
    </source>
</evidence>